<evidence type="ECO:0000313" key="1">
    <source>
        <dbReference type="EMBL" id="MCM2560676.1"/>
    </source>
</evidence>
<accession>A0ACC5ZSB7</accession>
<organism evidence="1 2">
    <name type="scientific">Lutimaribacter degradans</name>
    <dbReference type="NCBI Taxonomy" id="2945989"/>
    <lineage>
        <taxon>Bacteria</taxon>
        <taxon>Pseudomonadati</taxon>
        <taxon>Pseudomonadota</taxon>
        <taxon>Alphaproteobacteria</taxon>
        <taxon>Rhodobacterales</taxon>
        <taxon>Roseobacteraceae</taxon>
        <taxon>Lutimaribacter</taxon>
    </lineage>
</organism>
<proteinExistence type="predicted"/>
<evidence type="ECO:0000313" key="2">
    <source>
        <dbReference type="Proteomes" id="UP001203036"/>
    </source>
</evidence>
<dbReference type="EMBL" id="JAMQGO010000001">
    <property type="protein sequence ID" value="MCM2560676.1"/>
    <property type="molecule type" value="Genomic_DNA"/>
</dbReference>
<protein>
    <submittedName>
        <fullName evidence="1">UDP-N-acetylmuramoyl-tripeptide--D-alanyl-D-alanine ligase</fullName>
    </submittedName>
</protein>
<comment type="caution">
    <text evidence="1">The sequence shown here is derived from an EMBL/GenBank/DDBJ whole genome shotgun (WGS) entry which is preliminary data.</text>
</comment>
<gene>
    <name evidence="1" type="primary">murF</name>
    <name evidence="1" type="ORF">M8744_00830</name>
</gene>
<reference evidence="1" key="1">
    <citation type="submission" date="2022-06" db="EMBL/GenBank/DDBJ databases">
        <title>Lutimaribacter sp. EGI FJ00013, a novel bacterium isolated from a salt lake sediment enrichment.</title>
        <authorList>
            <person name="Gao L."/>
            <person name="Fang B.-Z."/>
            <person name="Li W.-J."/>
        </authorList>
    </citation>
    <scope>NUCLEOTIDE SEQUENCE</scope>
    <source>
        <strain evidence="1">EGI FJ00013</strain>
    </source>
</reference>
<name>A0ACC5ZSB7_9RHOB</name>
<dbReference type="Proteomes" id="UP001203036">
    <property type="component" value="Unassembled WGS sequence"/>
</dbReference>
<keyword evidence="2" id="KW-1185">Reference proteome</keyword>
<keyword evidence="1" id="KW-0436">Ligase</keyword>
<sequence length="484" mass="51031">MNAPVLWTAADAARATGGDATASWSATGVSIDTRTLQEGDLFVALKAARDGHEFVAQALAKGAAAALVSHVPDGVPPDAPLLIVPDVLAALEDLARAARDRTRAKVIGVTGSVGKTSTKEMLRMVLSGQGRTHAAEASYNNHWGVPLTLARMPADTEFAVIEIGMNAPGEIAPLSRLARPHVVMVTTVAAAHLEAFENLDGIAHEKASIADGLEPAGFAVLNGDIDTTHILQDRARAMGAKVLTFGEAARNHHRATVIRLIDTTTVVRGRAWRRPMLFKVQAAGRHFAVNGMGVLAVVSALGLDLGIAASDLGRWAPPAGRGARERIHMDTVNEDLVFELIDDAFNANPSSMAAALEVLAAARTDDGIGRVSKGRRIAILGDMLELGQDEIAMHVAIADLPWIASLDRVHCVGQRMRHLHEALPANMRGEWHADAGAMAARVRRLLDAGDVVLVKGSKGSKVSAVVDALRKLGHAARSSEKGAE</sequence>